<gene>
    <name evidence="12" type="ORF">COX18_09060</name>
</gene>
<dbReference type="AlphaFoldDB" id="A0A2H0A2S4"/>
<evidence type="ECO:0000256" key="3">
    <source>
        <dbReference type="ARBA" id="ARBA00022553"/>
    </source>
</evidence>
<dbReference type="PRINTS" id="PR00344">
    <property type="entry name" value="BCTRLSENSOR"/>
</dbReference>
<dbReference type="Pfam" id="PF05226">
    <property type="entry name" value="CHASE2"/>
    <property type="match status" value="1"/>
</dbReference>
<feature type="transmembrane region" description="Helical" evidence="10">
    <location>
        <begin position="29"/>
        <end position="47"/>
    </location>
</feature>
<dbReference type="SMART" id="SM00388">
    <property type="entry name" value="HisKA"/>
    <property type="match status" value="1"/>
</dbReference>
<keyword evidence="4" id="KW-0808">Transferase</keyword>
<reference evidence="12 13" key="1">
    <citation type="submission" date="2017-09" db="EMBL/GenBank/DDBJ databases">
        <title>Depth-based differentiation of microbial function through sediment-hosted aquifers and enrichment of novel symbionts in the deep terrestrial subsurface.</title>
        <authorList>
            <person name="Probst A.J."/>
            <person name="Ladd B."/>
            <person name="Jarett J.K."/>
            <person name="Geller-Mcgrath D.E."/>
            <person name="Sieber C.M."/>
            <person name="Emerson J.B."/>
            <person name="Anantharaman K."/>
            <person name="Thomas B.C."/>
            <person name="Malmstrom R."/>
            <person name="Stieglmeier M."/>
            <person name="Klingl A."/>
            <person name="Woyke T."/>
            <person name="Ryan C.M."/>
            <person name="Banfield J.F."/>
        </authorList>
    </citation>
    <scope>NUCLEOTIDE SEQUENCE [LARGE SCALE GENOMIC DNA]</scope>
    <source>
        <strain evidence="12">CG23_combo_of_CG06-09_8_20_14_all_40_23</strain>
    </source>
</reference>
<dbReference type="InterPro" id="IPR036097">
    <property type="entry name" value="HisK_dim/P_sf"/>
</dbReference>
<keyword evidence="6" id="KW-0418">Kinase</keyword>
<dbReference type="InterPro" id="IPR003661">
    <property type="entry name" value="HisK_dim/P_dom"/>
</dbReference>
<dbReference type="PROSITE" id="PS50109">
    <property type="entry name" value="HIS_KIN"/>
    <property type="match status" value="1"/>
</dbReference>
<evidence type="ECO:0000256" key="4">
    <source>
        <dbReference type="ARBA" id="ARBA00022679"/>
    </source>
</evidence>
<evidence type="ECO:0000256" key="1">
    <source>
        <dbReference type="ARBA" id="ARBA00000085"/>
    </source>
</evidence>
<sequence>MNLCSFNSSTIVNSRRLVGRTMKTKKQKYPWLLISLVVGILVSSLYGSGLLDRLEWVVYDLKFQLRGKMVSDKNIVIVAIDEQSLKDLGRWPWSRRCHAELIDKLSRAGARTIAFDVLLAEPEWQDPDGDKKLVQATKASSNIIYLTACNFIEGKLKWIKPFPCLAQAAAGLGHGELESPTDGVQRRIKLAREIKGERFYAFGLEIVRNYLRVKKIDELEDSIACGNLRLPKRPMYINFTGSSYEQISYWRVLSGKFPADFFKGKIVLVGATAKCMGDIRLTPFSKGIPLANGIEIHADIIQTILKGNYIIPLNKLSIILLILLLSLGTAILIQGLKIRHGIIVIGLLLANIAIVCFSAFYHLHLHVPFIPLVLVILLVAISIIFWKIFLVEQKLTEKILEFFKVTRKKEDMIEQVEAIAELTRRLKELDQLKSDLMSMVAHDFRTPLTVIKGYTALMLDGDAGTISKTQQEFLNTIDESSDKLLNLITDFLDVTRIESGKFEMKYTEFDLKELIVSVIKGFNEISRGKNIALQLNIQDELLQIRADKDRLQQVLDNLIGNAIKYTPENGCVTIEAGGLENENIRVSICDTGIGIPTAELEKVFDKFFRASSGQKFASGTGFGLSIVKSIIDKHNGSISVESELGKGSKFTFCLPEGRVA</sequence>
<dbReference type="Gene3D" id="3.30.565.10">
    <property type="entry name" value="Histidine kinase-like ATPase, C-terminal domain"/>
    <property type="match status" value="1"/>
</dbReference>
<keyword evidence="8" id="KW-0902">Two-component regulatory system</keyword>
<evidence type="ECO:0000313" key="13">
    <source>
        <dbReference type="Proteomes" id="UP000231067"/>
    </source>
</evidence>
<keyword evidence="3" id="KW-0597">Phosphoprotein</keyword>
<comment type="caution">
    <text evidence="12">The sequence shown here is derived from an EMBL/GenBank/DDBJ whole genome shotgun (WGS) entry which is preliminary data.</text>
</comment>
<dbReference type="Proteomes" id="UP000231067">
    <property type="component" value="Unassembled WGS sequence"/>
</dbReference>
<comment type="catalytic activity">
    <reaction evidence="1">
        <text>ATP + protein L-histidine = ADP + protein N-phospho-L-histidine.</text>
        <dbReference type="EC" id="2.7.13.3"/>
    </reaction>
</comment>
<dbReference type="SMART" id="SM00387">
    <property type="entry name" value="HATPase_c"/>
    <property type="match status" value="1"/>
</dbReference>
<evidence type="ECO:0000256" key="10">
    <source>
        <dbReference type="SAM" id="Phobius"/>
    </source>
</evidence>
<dbReference type="EC" id="2.7.13.3" evidence="2"/>
<dbReference type="InterPro" id="IPR004358">
    <property type="entry name" value="Sig_transdc_His_kin-like_C"/>
</dbReference>
<dbReference type="Pfam" id="PF00512">
    <property type="entry name" value="HisKA"/>
    <property type="match status" value="1"/>
</dbReference>
<evidence type="ECO:0000313" key="12">
    <source>
        <dbReference type="EMBL" id="PIP39759.1"/>
    </source>
</evidence>
<dbReference type="InterPro" id="IPR005467">
    <property type="entry name" value="His_kinase_dom"/>
</dbReference>
<evidence type="ECO:0000256" key="7">
    <source>
        <dbReference type="ARBA" id="ARBA00022840"/>
    </source>
</evidence>
<keyword evidence="10" id="KW-1133">Transmembrane helix</keyword>
<dbReference type="InterPro" id="IPR050736">
    <property type="entry name" value="Sensor_HK_Regulatory"/>
</dbReference>
<dbReference type="InterPro" id="IPR036890">
    <property type="entry name" value="HATPase_C_sf"/>
</dbReference>
<feature type="transmembrane region" description="Helical" evidence="10">
    <location>
        <begin position="369"/>
        <end position="390"/>
    </location>
</feature>
<feature type="transmembrane region" description="Helical" evidence="10">
    <location>
        <begin position="342"/>
        <end position="363"/>
    </location>
</feature>
<dbReference type="Gene3D" id="1.10.287.130">
    <property type="match status" value="1"/>
</dbReference>
<dbReference type="GO" id="GO:0000155">
    <property type="term" value="F:phosphorelay sensor kinase activity"/>
    <property type="evidence" value="ECO:0007669"/>
    <property type="project" value="InterPro"/>
</dbReference>
<keyword evidence="10" id="KW-0472">Membrane</keyword>
<feature type="coiled-coil region" evidence="9">
    <location>
        <begin position="412"/>
        <end position="439"/>
    </location>
</feature>
<evidence type="ECO:0000256" key="5">
    <source>
        <dbReference type="ARBA" id="ARBA00022741"/>
    </source>
</evidence>
<feature type="transmembrane region" description="Helical" evidence="10">
    <location>
        <begin position="316"/>
        <end position="335"/>
    </location>
</feature>
<evidence type="ECO:0000256" key="9">
    <source>
        <dbReference type="SAM" id="Coils"/>
    </source>
</evidence>
<evidence type="ECO:0000256" key="2">
    <source>
        <dbReference type="ARBA" id="ARBA00012438"/>
    </source>
</evidence>
<keyword evidence="9" id="KW-0175">Coiled coil</keyword>
<keyword evidence="7" id="KW-0067">ATP-binding</keyword>
<protein>
    <recommendedName>
        <fullName evidence="2">histidine kinase</fullName>
        <ecNumber evidence="2">2.7.13.3</ecNumber>
    </recommendedName>
</protein>
<dbReference type="SUPFAM" id="SSF47384">
    <property type="entry name" value="Homodimeric domain of signal transducing histidine kinase"/>
    <property type="match status" value="1"/>
</dbReference>
<feature type="domain" description="Histidine kinase" evidence="11">
    <location>
        <begin position="439"/>
        <end position="658"/>
    </location>
</feature>
<evidence type="ECO:0000256" key="8">
    <source>
        <dbReference type="ARBA" id="ARBA00023012"/>
    </source>
</evidence>
<dbReference type="InterPro" id="IPR003594">
    <property type="entry name" value="HATPase_dom"/>
</dbReference>
<dbReference type="EMBL" id="PCSH01000154">
    <property type="protein sequence ID" value="PIP39759.1"/>
    <property type="molecule type" value="Genomic_DNA"/>
</dbReference>
<dbReference type="FunFam" id="3.30.565.10:FF:000037">
    <property type="entry name" value="Hybrid sensor histidine kinase/response regulator"/>
    <property type="match status" value="1"/>
</dbReference>
<dbReference type="SUPFAM" id="SSF55874">
    <property type="entry name" value="ATPase domain of HSP90 chaperone/DNA topoisomerase II/histidine kinase"/>
    <property type="match status" value="1"/>
</dbReference>
<dbReference type="InterPro" id="IPR007890">
    <property type="entry name" value="CHASE2"/>
</dbReference>
<keyword evidence="10" id="KW-0812">Transmembrane</keyword>
<dbReference type="PANTHER" id="PTHR43711:SF31">
    <property type="entry name" value="HISTIDINE KINASE"/>
    <property type="match status" value="1"/>
</dbReference>
<accession>A0A2H0A2S4</accession>
<evidence type="ECO:0000256" key="6">
    <source>
        <dbReference type="ARBA" id="ARBA00022777"/>
    </source>
</evidence>
<organism evidence="12 13">
    <name type="scientific">Candidatus Desantisbacteria bacterium CG23_combo_of_CG06-09_8_20_14_all_40_23</name>
    <dbReference type="NCBI Taxonomy" id="1974550"/>
    <lineage>
        <taxon>Bacteria</taxon>
        <taxon>Candidatus Desantisiibacteriota</taxon>
    </lineage>
</organism>
<proteinExistence type="predicted"/>
<dbReference type="CDD" id="cd00082">
    <property type="entry name" value="HisKA"/>
    <property type="match status" value="1"/>
</dbReference>
<dbReference type="PANTHER" id="PTHR43711">
    <property type="entry name" value="TWO-COMPONENT HISTIDINE KINASE"/>
    <property type="match status" value="1"/>
</dbReference>
<evidence type="ECO:0000259" key="11">
    <source>
        <dbReference type="PROSITE" id="PS50109"/>
    </source>
</evidence>
<dbReference type="SMART" id="SM01080">
    <property type="entry name" value="CHASE2"/>
    <property type="match status" value="1"/>
</dbReference>
<dbReference type="Pfam" id="PF02518">
    <property type="entry name" value="HATPase_c"/>
    <property type="match status" value="1"/>
</dbReference>
<name>A0A2H0A2S4_9BACT</name>
<dbReference type="GO" id="GO:0005524">
    <property type="term" value="F:ATP binding"/>
    <property type="evidence" value="ECO:0007669"/>
    <property type="project" value="UniProtKB-KW"/>
</dbReference>
<keyword evidence="5" id="KW-0547">Nucleotide-binding</keyword>